<reference evidence="11" key="1">
    <citation type="journal article" date="2023" name="Science">
        <title>Elucidation of the pathway for biosynthesis of saponin adjuvants from the soapbark tree.</title>
        <authorList>
            <person name="Reed J."/>
            <person name="Orme A."/>
            <person name="El-Demerdash A."/>
            <person name="Owen C."/>
            <person name="Martin L.B.B."/>
            <person name="Misra R.C."/>
            <person name="Kikuchi S."/>
            <person name="Rejzek M."/>
            <person name="Martin A.C."/>
            <person name="Harkess A."/>
            <person name="Leebens-Mack J."/>
            <person name="Louveau T."/>
            <person name="Stephenson M.J."/>
            <person name="Osbourn A."/>
        </authorList>
    </citation>
    <scope>NUCLEOTIDE SEQUENCE</scope>
    <source>
        <strain evidence="11">S10</strain>
    </source>
</reference>
<dbReference type="AlphaFoldDB" id="A0AAD7Q7M2"/>
<dbReference type="Proteomes" id="UP001163823">
    <property type="component" value="Chromosome 3"/>
</dbReference>
<evidence type="ECO:0000313" key="12">
    <source>
        <dbReference type="Proteomes" id="UP001163823"/>
    </source>
</evidence>
<keyword evidence="6 11" id="KW-0378">Hydrolase</keyword>
<protein>
    <recommendedName>
        <fullName evidence="3">ubiquitinyl hydrolase 1</fullName>
        <ecNumber evidence="3">3.4.19.12</ecNumber>
    </recommendedName>
</protein>
<keyword evidence="12" id="KW-1185">Reference proteome</keyword>
<sequence length="774" mass="90067">MERCSSTTLKTIPPPLNEALEYTIIKVARDEDLKEQIGKDIYFDLVNFDRLPNFYVRKQTPLYDFKKEVAEMFGKPVQSLRFWIWAKRKNHTYRLLRSLKLQDEEKPVGHLLKVPHLICNAELGLFLEEGFGPGVCPIPPTLENMEDIILFFKLYDPEKGELRYVGRLFVKRSGNPIDIIGKLNQMAGFATDEEIVLYEEIHFKPNVMCVCIDKRISFEASEIEDGDIICFQKSPPFDGEECQYPDVTSFLEHVHNLQIVYVRSLKRPDEDNFCLEWSKDYSYDDVVEKVARYFGLDDPSKIRLTYQDFSSQTPKNQPIKYQSDMLVHYNQTPHILYYEVLGIPLPELEGLENLKVTFHNATKAEDVTYNIWLPKESTVGDVINTLKTKVELSQPNTELRLFQVFYHKIYKIFPHDEKVKNLDRKYSSLHAEEISEEEKNLDPNDRLILVSHFSLKEAHMNMQAKNFGKPFLLVIHERETLAEVKVRIQKKLNVPDEKFSEWKFAPWSENGPPEYLQDCDIVSCHFQRRDVYGVWESAYLGWEHFDMPPEKVDAVDGLMMSNVVLNEKISPCVQLIKGNQDQGPSDMTYSQEGANSEELPGEVLLSTQIGALMDFRGLVQEGKAFAPLLEEVCLWHPSLIECQQSRSRMFTQWAFSALGRVLHFLKTTKGKEMTKDGCEHLRILWEELETFKFDLTWLEPHVQFALGMKTYLEKAEQVKKLKDNVSSLEIEMRRLKAKVAVAEVDLEVARRDLAKVEEGFEEMDVNNELGYRRF</sequence>
<evidence type="ECO:0000256" key="7">
    <source>
        <dbReference type="ARBA" id="ARBA00022807"/>
    </source>
</evidence>
<evidence type="ECO:0000259" key="10">
    <source>
        <dbReference type="Pfam" id="PF14533"/>
    </source>
</evidence>
<evidence type="ECO:0000313" key="11">
    <source>
        <dbReference type="EMBL" id="KAJ7975931.1"/>
    </source>
</evidence>
<feature type="coiled-coil region" evidence="8">
    <location>
        <begin position="711"/>
        <end position="752"/>
    </location>
</feature>
<evidence type="ECO:0000256" key="8">
    <source>
        <dbReference type="SAM" id="Coils"/>
    </source>
</evidence>
<name>A0AAD7Q7M2_QUISA</name>
<evidence type="ECO:0000256" key="6">
    <source>
        <dbReference type="ARBA" id="ARBA00022801"/>
    </source>
</evidence>
<keyword evidence="8" id="KW-0175">Coiled coil</keyword>
<dbReference type="GO" id="GO:0004843">
    <property type="term" value="F:cysteine-type deubiquitinase activity"/>
    <property type="evidence" value="ECO:0007669"/>
    <property type="project" value="UniProtKB-EC"/>
</dbReference>
<dbReference type="FunFam" id="3.10.20.90:FF:000050">
    <property type="entry name" value="Ubiquitin carboxyl-terminal hydrolase 13"/>
    <property type="match status" value="1"/>
</dbReference>
<accession>A0AAD7Q7M2</accession>
<evidence type="ECO:0000256" key="1">
    <source>
        <dbReference type="ARBA" id="ARBA00000707"/>
    </source>
</evidence>
<dbReference type="GO" id="GO:0005634">
    <property type="term" value="C:nucleus"/>
    <property type="evidence" value="ECO:0007669"/>
    <property type="project" value="UniProtKB-ARBA"/>
</dbReference>
<gene>
    <name evidence="11" type="ORF">O6P43_005772</name>
</gene>
<proteinExistence type="inferred from homology"/>
<evidence type="ECO:0000256" key="5">
    <source>
        <dbReference type="ARBA" id="ARBA00022786"/>
    </source>
</evidence>
<dbReference type="GO" id="GO:0006508">
    <property type="term" value="P:proteolysis"/>
    <property type="evidence" value="ECO:0007669"/>
    <property type="project" value="UniProtKB-KW"/>
</dbReference>
<evidence type="ECO:0000256" key="2">
    <source>
        <dbReference type="ARBA" id="ARBA00009085"/>
    </source>
</evidence>
<organism evidence="11 12">
    <name type="scientific">Quillaja saponaria</name>
    <name type="common">Soap bark tree</name>
    <dbReference type="NCBI Taxonomy" id="32244"/>
    <lineage>
        <taxon>Eukaryota</taxon>
        <taxon>Viridiplantae</taxon>
        <taxon>Streptophyta</taxon>
        <taxon>Embryophyta</taxon>
        <taxon>Tracheophyta</taxon>
        <taxon>Spermatophyta</taxon>
        <taxon>Magnoliopsida</taxon>
        <taxon>eudicotyledons</taxon>
        <taxon>Gunneridae</taxon>
        <taxon>Pentapetalae</taxon>
        <taxon>rosids</taxon>
        <taxon>fabids</taxon>
        <taxon>Fabales</taxon>
        <taxon>Quillajaceae</taxon>
        <taxon>Quillaja</taxon>
    </lineage>
</organism>
<evidence type="ECO:0000259" key="9">
    <source>
        <dbReference type="Pfam" id="PF12436"/>
    </source>
</evidence>
<feature type="domain" description="Ubiquitin carboxyl-terminal hydrolase C-terminal" evidence="10">
    <location>
        <begin position="336"/>
        <end position="546"/>
    </location>
</feature>
<dbReference type="Pfam" id="PF12436">
    <property type="entry name" value="USP7_ICP0_bdg"/>
    <property type="match status" value="1"/>
</dbReference>
<dbReference type="EC" id="3.4.19.12" evidence="3"/>
<dbReference type="Gene3D" id="3.10.20.90">
    <property type="entry name" value="Phosphatidylinositol 3-kinase Catalytic Subunit, Chain A, domain 1"/>
    <property type="match status" value="2"/>
</dbReference>
<comment type="catalytic activity">
    <reaction evidence="1">
        <text>Thiol-dependent hydrolysis of ester, thioester, amide, peptide and isopeptide bonds formed by the C-terminal Gly of ubiquitin (a 76-residue protein attached to proteins as an intracellular targeting signal).</text>
        <dbReference type="EC" id="3.4.19.12"/>
    </reaction>
</comment>
<comment type="similarity">
    <text evidence="2">Belongs to the peptidase C19 family.</text>
</comment>
<comment type="caution">
    <text evidence="11">The sequence shown here is derived from an EMBL/GenBank/DDBJ whole genome shotgun (WGS) entry which is preliminary data.</text>
</comment>
<keyword evidence="4" id="KW-0645">Protease</keyword>
<feature type="domain" description="Ubiquitin carboxyl-terminal hydrolase 7 ICP0-binding" evidence="9">
    <location>
        <begin position="80"/>
        <end position="324"/>
    </location>
</feature>
<dbReference type="KEGG" id="qsa:O6P43_005772"/>
<dbReference type="EMBL" id="JARAOO010000003">
    <property type="protein sequence ID" value="KAJ7975931.1"/>
    <property type="molecule type" value="Genomic_DNA"/>
</dbReference>
<evidence type="ECO:0000256" key="4">
    <source>
        <dbReference type="ARBA" id="ARBA00022670"/>
    </source>
</evidence>
<dbReference type="InterPro" id="IPR029346">
    <property type="entry name" value="USP_C"/>
</dbReference>
<keyword evidence="7" id="KW-0788">Thiol protease</keyword>
<keyword evidence="5" id="KW-0833">Ubl conjugation pathway</keyword>
<dbReference type="InterPro" id="IPR024729">
    <property type="entry name" value="USP7_ICP0-binding_dom"/>
</dbReference>
<dbReference type="Pfam" id="PF14533">
    <property type="entry name" value="USP7_C2"/>
    <property type="match status" value="1"/>
</dbReference>
<evidence type="ECO:0000256" key="3">
    <source>
        <dbReference type="ARBA" id="ARBA00012759"/>
    </source>
</evidence>